<evidence type="ECO:0000256" key="5">
    <source>
        <dbReference type="ARBA" id="ARBA00022821"/>
    </source>
</evidence>
<dbReference type="PANTHER" id="PTHR33463">
    <property type="entry name" value="NB-ARC DOMAIN-CONTAINING PROTEIN-RELATED"/>
    <property type="match status" value="1"/>
</dbReference>
<evidence type="ECO:0000256" key="3">
    <source>
        <dbReference type="ARBA" id="ARBA00022737"/>
    </source>
</evidence>
<comment type="caution">
    <text evidence="11">The sequence shown here is derived from an EMBL/GenBank/DDBJ whole genome shotgun (WGS) entry which is preliminary data.</text>
</comment>
<evidence type="ECO:0000256" key="4">
    <source>
        <dbReference type="ARBA" id="ARBA00022741"/>
    </source>
</evidence>
<dbReference type="SUPFAM" id="SSF52540">
    <property type="entry name" value="P-loop containing nucleoside triphosphate hydrolases"/>
    <property type="match status" value="1"/>
</dbReference>
<gene>
    <name evidence="11" type="ORF">Sango_0188100</name>
</gene>
<sequence>MEVLASVVGVLLAEPCRALFTFLSSKIKNPFCFNANLRALHKEIEDLLERRDQVNEHLEWAAKVGQTALPQVIEWLRRVNRFESEPQLRSLRDELDLSARNRAASCCLRCSRLSDQVAHWLNEAKKLRGDGKFPEGMTGPDPFPVRSDYIPAPTIDDQATTSRNMAKVMDMLSREDIKRIGIWGMGGVGKTTLVKNINNKLTSPSQDSFSIVIWITVSNKTQETESELKKVQKLIADRLKLTLTEESMEARATLELHKGGKIILTTRLTHVCLQMTEVALKIEVLNEEEAWRLFNKSAGEVAILGDVEPLARAITKECAGLPLAIVVVGASLRGKRMVELWKDALNALRRSEPLLRGRIEDKVYNPIKWSYDVLPDKRIKSCFLFCSLFPEDIWIGVETLVRYWFAEGLLEGHQDIEEMMDRGMTIVETLKECSLIEQNNWSSVKIHDVIRDVSVWISSSLEKECRSLVRSGIGLHKIREGELSAKPYKRVSFMDNQIKELPNEVGECPTVSTLLLQRNKELEEIPDRFLAAFMSLKILDLSGCYLIKSLHLVSINLLSFGLCYTKIVTLPQGMEKLTSLRLLDLSYNYHLTAIPVGLMSSLCNLEYLDMRCTEQLKLGSSACTLETTNSLLNKMMKLKKFELSIGPRCYKTLTVHMESRKTVILIDIHLWGERIQWLFANTTSIHFKGCEGLDIMFEKLAAHSDEVIGCFDTVKFLEITKSRGRFGVGRNAKCDMLPNLEDITLRDLNNLSCVSALAMQLGMKFSKLRIIWIAECPQLKYVISLGTIILSLEKLQTIGVHSCEQVEELFKFDQNSGLDSVLFPNLERIILGDCPRLRSLSEQNIACPRLEVVDVSNCPRLNKLSFTDKILAASKKL</sequence>
<evidence type="ECO:0000313" key="11">
    <source>
        <dbReference type="EMBL" id="KAK4411151.1"/>
    </source>
</evidence>
<dbReference type="GO" id="GO:0005524">
    <property type="term" value="F:ATP binding"/>
    <property type="evidence" value="ECO:0007669"/>
    <property type="project" value="UniProtKB-KW"/>
</dbReference>
<dbReference type="GO" id="GO:0043531">
    <property type="term" value="F:ADP binding"/>
    <property type="evidence" value="ECO:0007669"/>
    <property type="project" value="InterPro"/>
</dbReference>
<dbReference type="PRINTS" id="PR00364">
    <property type="entry name" value="DISEASERSIST"/>
</dbReference>
<dbReference type="InterPro" id="IPR050905">
    <property type="entry name" value="Plant_NBS-LRR"/>
</dbReference>
<comment type="similarity">
    <text evidence="1">Belongs to the disease resistance NB-LRR family.</text>
</comment>
<dbReference type="EMBL" id="JACGWL010000001">
    <property type="protein sequence ID" value="KAK4411151.1"/>
    <property type="molecule type" value="Genomic_DNA"/>
</dbReference>
<dbReference type="Pfam" id="PF23559">
    <property type="entry name" value="WHD_DRP"/>
    <property type="match status" value="1"/>
</dbReference>
<name>A0AAE1XGS8_9LAMI</name>
<keyword evidence="12" id="KW-1185">Reference proteome</keyword>
<evidence type="ECO:0000256" key="6">
    <source>
        <dbReference type="ARBA" id="ARBA00022840"/>
    </source>
</evidence>
<organism evidence="11 12">
    <name type="scientific">Sesamum angolense</name>
    <dbReference type="NCBI Taxonomy" id="2727404"/>
    <lineage>
        <taxon>Eukaryota</taxon>
        <taxon>Viridiplantae</taxon>
        <taxon>Streptophyta</taxon>
        <taxon>Embryophyta</taxon>
        <taxon>Tracheophyta</taxon>
        <taxon>Spermatophyta</taxon>
        <taxon>Magnoliopsida</taxon>
        <taxon>eudicotyledons</taxon>
        <taxon>Gunneridae</taxon>
        <taxon>Pentapetalae</taxon>
        <taxon>asterids</taxon>
        <taxon>lamiids</taxon>
        <taxon>Lamiales</taxon>
        <taxon>Pedaliaceae</taxon>
        <taxon>Sesamum</taxon>
    </lineage>
</organism>
<dbReference type="FunFam" id="1.10.8.430:FF:000003">
    <property type="entry name" value="Probable disease resistance protein At5g66910"/>
    <property type="match status" value="1"/>
</dbReference>
<dbReference type="InterPro" id="IPR057135">
    <property type="entry name" value="At4g27190-like_LRR"/>
</dbReference>
<accession>A0AAE1XGS8</accession>
<evidence type="ECO:0000256" key="1">
    <source>
        <dbReference type="ARBA" id="ARBA00008894"/>
    </source>
</evidence>
<dbReference type="AlphaFoldDB" id="A0AAE1XGS8"/>
<dbReference type="FunFam" id="1.10.10.10:FF:000322">
    <property type="entry name" value="Probable disease resistance protein At1g63360"/>
    <property type="match status" value="1"/>
</dbReference>
<dbReference type="PANTHER" id="PTHR33463:SF202">
    <property type="entry name" value="NB-ARC DOMAIN-CONTAINING PROTEIN"/>
    <property type="match status" value="1"/>
</dbReference>
<evidence type="ECO:0000259" key="8">
    <source>
        <dbReference type="Pfam" id="PF00931"/>
    </source>
</evidence>
<feature type="region of interest" description="Disordered" evidence="7">
    <location>
        <begin position="131"/>
        <end position="156"/>
    </location>
</feature>
<evidence type="ECO:0000256" key="2">
    <source>
        <dbReference type="ARBA" id="ARBA00022614"/>
    </source>
</evidence>
<keyword evidence="6" id="KW-0067">ATP-binding</keyword>
<keyword evidence="3" id="KW-0677">Repeat</keyword>
<dbReference type="Pfam" id="PF00931">
    <property type="entry name" value="NB-ARC"/>
    <property type="match status" value="2"/>
</dbReference>
<dbReference type="Gene3D" id="1.10.8.430">
    <property type="entry name" value="Helical domain of apoptotic protease-activating factors"/>
    <property type="match status" value="1"/>
</dbReference>
<dbReference type="Gene3D" id="1.10.10.10">
    <property type="entry name" value="Winged helix-like DNA-binding domain superfamily/Winged helix DNA-binding domain"/>
    <property type="match status" value="1"/>
</dbReference>
<keyword evidence="2" id="KW-0433">Leucine-rich repeat</keyword>
<dbReference type="Gene3D" id="3.80.10.10">
    <property type="entry name" value="Ribonuclease Inhibitor"/>
    <property type="match status" value="1"/>
</dbReference>
<evidence type="ECO:0000256" key="7">
    <source>
        <dbReference type="SAM" id="MobiDB-lite"/>
    </source>
</evidence>
<dbReference type="GO" id="GO:0006952">
    <property type="term" value="P:defense response"/>
    <property type="evidence" value="ECO:0007669"/>
    <property type="project" value="UniProtKB-KW"/>
</dbReference>
<proteinExistence type="inferred from homology"/>
<dbReference type="InterPro" id="IPR027417">
    <property type="entry name" value="P-loop_NTPase"/>
</dbReference>
<dbReference type="InterPro" id="IPR036388">
    <property type="entry name" value="WH-like_DNA-bd_sf"/>
</dbReference>
<feature type="domain" description="NB-ARC" evidence="8">
    <location>
        <begin position="257"/>
        <end position="299"/>
    </location>
</feature>
<evidence type="ECO:0000313" key="12">
    <source>
        <dbReference type="Proteomes" id="UP001289374"/>
    </source>
</evidence>
<feature type="domain" description="NB-ARC" evidence="8">
    <location>
        <begin position="164"/>
        <end position="246"/>
    </location>
</feature>
<feature type="domain" description="Disease resistance protein winged helix" evidence="10">
    <location>
        <begin position="388"/>
        <end position="453"/>
    </location>
</feature>
<dbReference type="InterPro" id="IPR002182">
    <property type="entry name" value="NB-ARC"/>
</dbReference>
<dbReference type="Gene3D" id="3.40.50.300">
    <property type="entry name" value="P-loop containing nucleotide triphosphate hydrolases"/>
    <property type="match status" value="1"/>
</dbReference>
<evidence type="ECO:0000259" key="9">
    <source>
        <dbReference type="Pfam" id="PF23247"/>
    </source>
</evidence>
<keyword evidence="5" id="KW-0611">Plant defense</keyword>
<feature type="domain" description="Disease resistance protein At4g27190-like leucine-rich repeats" evidence="9">
    <location>
        <begin position="758"/>
        <end position="864"/>
    </location>
</feature>
<keyword evidence="4" id="KW-0547">Nucleotide-binding</keyword>
<dbReference type="InterPro" id="IPR042197">
    <property type="entry name" value="Apaf_helical"/>
</dbReference>
<dbReference type="InterPro" id="IPR058922">
    <property type="entry name" value="WHD_DRP"/>
</dbReference>
<dbReference type="Pfam" id="PF23247">
    <property type="entry name" value="LRR_RPS2"/>
    <property type="match status" value="1"/>
</dbReference>
<dbReference type="SUPFAM" id="SSF52058">
    <property type="entry name" value="L domain-like"/>
    <property type="match status" value="1"/>
</dbReference>
<dbReference type="InterPro" id="IPR032675">
    <property type="entry name" value="LRR_dom_sf"/>
</dbReference>
<reference evidence="11" key="1">
    <citation type="submission" date="2020-06" db="EMBL/GenBank/DDBJ databases">
        <authorList>
            <person name="Li T."/>
            <person name="Hu X."/>
            <person name="Zhang T."/>
            <person name="Song X."/>
            <person name="Zhang H."/>
            <person name="Dai N."/>
            <person name="Sheng W."/>
            <person name="Hou X."/>
            <person name="Wei L."/>
        </authorList>
    </citation>
    <scope>NUCLEOTIDE SEQUENCE</scope>
    <source>
        <strain evidence="11">K16</strain>
        <tissue evidence="11">Leaf</tissue>
    </source>
</reference>
<dbReference type="Proteomes" id="UP001289374">
    <property type="component" value="Unassembled WGS sequence"/>
</dbReference>
<protein>
    <submittedName>
        <fullName evidence="11">Disease resistance protein</fullName>
    </submittedName>
</protein>
<reference evidence="11" key="2">
    <citation type="journal article" date="2024" name="Plant">
        <title>Genomic evolution and insights into agronomic trait innovations of Sesamum species.</title>
        <authorList>
            <person name="Miao H."/>
            <person name="Wang L."/>
            <person name="Qu L."/>
            <person name="Liu H."/>
            <person name="Sun Y."/>
            <person name="Le M."/>
            <person name="Wang Q."/>
            <person name="Wei S."/>
            <person name="Zheng Y."/>
            <person name="Lin W."/>
            <person name="Duan Y."/>
            <person name="Cao H."/>
            <person name="Xiong S."/>
            <person name="Wang X."/>
            <person name="Wei L."/>
            <person name="Li C."/>
            <person name="Ma Q."/>
            <person name="Ju M."/>
            <person name="Zhao R."/>
            <person name="Li G."/>
            <person name="Mu C."/>
            <person name="Tian Q."/>
            <person name="Mei H."/>
            <person name="Zhang T."/>
            <person name="Gao T."/>
            <person name="Zhang H."/>
        </authorList>
    </citation>
    <scope>NUCLEOTIDE SEQUENCE</scope>
    <source>
        <strain evidence="11">K16</strain>
    </source>
</reference>
<evidence type="ECO:0000259" key="10">
    <source>
        <dbReference type="Pfam" id="PF23559"/>
    </source>
</evidence>